<feature type="transmembrane region" description="Helical" evidence="5">
    <location>
        <begin position="353"/>
        <end position="372"/>
    </location>
</feature>
<keyword evidence="8" id="KW-1185">Reference proteome</keyword>
<protein>
    <submittedName>
        <fullName evidence="7">MFS transporter</fullName>
    </submittedName>
</protein>
<evidence type="ECO:0000259" key="6">
    <source>
        <dbReference type="PROSITE" id="PS50850"/>
    </source>
</evidence>
<evidence type="ECO:0000256" key="3">
    <source>
        <dbReference type="ARBA" id="ARBA00022989"/>
    </source>
</evidence>
<dbReference type="Gene3D" id="1.20.1250.20">
    <property type="entry name" value="MFS general substrate transporter like domains"/>
    <property type="match status" value="2"/>
</dbReference>
<organism evidence="7 8">
    <name type="scientific">Roseovarius rhodophyticola</name>
    <dbReference type="NCBI Taxonomy" id="3080827"/>
    <lineage>
        <taxon>Bacteria</taxon>
        <taxon>Pseudomonadati</taxon>
        <taxon>Pseudomonadota</taxon>
        <taxon>Alphaproteobacteria</taxon>
        <taxon>Rhodobacterales</taxon>
        <taxon>Roseobacteraceae</taxon>
        <taxon>Roseovarius</taxon>
    </lineage>
</organism>
<evidence type="ECO:0000256" key="1">
    <source>
        <dbReference type="ARBA" id="ARBA00004370"/>
    </source>
</evidence>
<dbReference type="PANTHER" id="PTHR23521:SF3">
    <property type="entry name" value="MFS TRANSPORTER"/>
    <property type="match status" value="1"/>
</dbReference>
<keyword evidence="4 5" id="KW-0472">Membrane</keyword>
<keyword evidence="2 5" id="KW-0812">Transmembrane</keyword>
<feature type="domain" description="Major facilitator superfamily (MFS) profile" evidence="6">
    <location>
        <begin position="7"/>
        <end position="378"/>
    </location>
</feature>
<feature type="transmembrane region" description="Helical" evidence="5">
    <location>
        <begin position="323"/>
        <end position="347"/>
    </location>
</feature>
<feature type="transmembrane region" description="Helical" evidence="5">
    <location>
        <begin position="232"/>
        <end position="252"/>
    </location>
</feature>
<evidence type="ECO:0000256" key="4">
    <source>
        <dbReference type="ARBA" id="ARBA00023136"/>
    </source>
</evidence>
<feature type="transmembrane region" description="Helical" evidence="5">
    <location>
        <begin position="199"/>
        <end position="220"/>
    </location>
</feature>
<feature type="transmembrane region" description="Helical" evidence="5">
    <location>
        <begin position="39"/>
        <end position="57"/>
    </location>
</feature>
<feature type="transmembrane region" description="Helical" evidence="5">
    <location>
        <begin position="158"/>
        <end position="179"/>
    </location>
</feature>
<evidence type="ECO:0000313" key="8">
    <source>
        <dbReference type="Proteomes" id="UP001281305"/>
    </source>
</evidence>
<dbReference type="InterPro" id="IPR036259">
    <property type="entry name" value="MFS_trans_sf"/>
</dbReference>
<proteinExistence type="predicted"/>
<dbReference type="SUPFAM" id="SSF103473">
    <property type="entry name" value="MFS general substrate transporter"/>
    <property type="match status" value="1"/>
</dbReference>
<reference evidence="7 8" key="1">
    <citation type="submission" date="2024-02" db="EMBL/GenBank/DDBJ databases">
        <title>Roseovarius strain W115 nov., isolated from a marine algae.</title>
        <authorList>
            <person name="Lee M.W."/>
            <person name="Lee J.K."/>
            <person name="Kim J.M."/>
            <person name="Choi D.G."/>
            <person name="Baek J.H."/>
            <person name="Bayburt H."/>
            <person name="Jung J.J."/>
            <person name="Han D.M."/>
            <person name="Jeon C.O."/>
        </authorList>
    </citation>
    <scope>NUCLEOTIDE SEQUENCE [LARGE SCALE GENOMIC DNA]</scope>
    <source>
        <strain evidence="7 8">W115</strain>
    </source>
</reference>
<dbReference type="EMBL" id="CP146606">
    <property type="protein sequence ID" value="WYK17749.1"/>
    <property type="molecule type" value="Genomic_DNA"/>
</dbReference>
<accession>A0ABZ2TDD2</accession>
<feature type="transmembrane region" description="Helical" evidence="5">
    <location>
        <begin position="69"/>
        <end position="88"/>
    </location>
</feature>
<dbReference type="InterPro" id="IPR020846">
    <property type="entry name" value="MFS_dom"/>
</dbReference>
<feature type="transmembrane region" description="Helical" evidence="5">
    <location>
        <begin position="94"/>
        <end position="113"/>
    </location>
</feature>
<dbReference type="Pfam" id="PF00083">
    <property type="entry name" value="Sugar_tr"/>
    <property type="match status" value="1"/>
</dbReference>
<dbReference type="Pfam" id="PF07690">
    <property type="entry name" value="MFS_1"/>
    <property type="match status" value="1"/>
</dbReference>
<evidence type="ECO:0000256" key="5">
    <source>
        <dbReference type="SAM" id="Phobius"/>
    </source>
</evidence>
<dbReference type="CDD" id="cd17477">
    <property type="entry name" value="MFS_YcaD_like"/>
    <property type="match status" value="1"/>
</dbReference>
<keyword evidence="3 5" id="KW-1133">Transmembrane helix</keyword>
<name>A0ABZ2TDD2_9RHOB</name>
<feature type="transmembrane region" description="Helical" evidence="5">
    <location>
        <begin position="264"/>
        <end position="283"/>
    </location>
</feature>
<dbReference type="PROSITE" id="PS50850">
    <property type="entry name" value="MFS"/>
    <property type="match status" value="1"/>
</dbReference>
<dbReference type="InterPro" id="IPR005828">
    <property type="entry name" value="MFS_sugar_transport-like"/>
</dbReference>
<evidence type="ECO:0000256" key="2">
    <source>
        <dbReference type="ARBA" id="ARBA00022692"/>
    </source>
</evidence>
<dbReference type="PANTHER" id="PTHR23521">
    <property type="entry name" value="TRANSPORTER MFS SUPERFAMILY"/>
    <property type="match status" value="1"/>
</dbReference>
<dbReference type="InterPro" id="IPR011701">
    <property type="entry name" value="MFS"/>
</dbReference>
<dbReference type="InterPro" id="IPR047200">
    <property type="entry name" value="MFS_YcaD-like"/>
</dbReference>
<comment type="subcellular location">
    <subcellularLocation>
        <location evidence="1">Membrane</location>
    </subcellularLocation>
</comment>
<sequence>MFSVLSSAWALLLGMMLLQVGNGMQGTLLGVRGEIEGFSTLEMSLVMSGYFVGFLFGSRKAPDMIRRVGHVRVFAALASMISAVMILYPAFTNVYAWGAGRILIGFCFSGVYVTAESWLNNAATNENRGKALSLYMIVQMVGIVSAQALMLSADPGGFLLFIIPSVLISLSFAPILLSVSPTPSFDSTKPMSLREILRISPLGCVGMFLLGGIFSAQFGMASVYGAEAGLSVGQISTFVATFYVAALLIQYPLGWLSDRMDRRLLILGVSAACGVGAIIGMLFGSVFTLLLVAAFIVGGTSNPLYSLLIAYTNDFLGHDDMAAAAGGMVFINGLGAVFGPIITGWIMGIIGPSGFFLFIAVLCAAMVAYAAYRMTQRAAPAVEDTDSYAAVAPGASPIVVEVAQEYAIETAQDDEETAP</sequence>
<dbReference type="Proteomes" id="UP001281305">
    <property type="component" value="Chromosome"/>
</dbReference>
<feature type="transmembrane region" description="Helical" evidence="5">
    <location>
        <begin position="134"/>
        <end position="152"/>
    </location>
</feature>
<feature type="transmembrane region" description="Helical" evidence="5">
    <location>
        <begin position="289"/>
        <end position="311"/>
    </location>
</feature>
<dbReference type="RefSeq" id="WP_317054432.1">
    <property type="nucleotide sequence ID" value="NZ_CP146606.1"/>
</dbReference>
<gene>
    <name evidence="7" type="ORF">RZS32_015300</name>
</gene>
<evidence type="ECO:0000313" key="7">
    <source>
        <dbReference type="EMBL" id="WYK17749.1"/>
    </source>
</evidence>